<reference evidence="1" key="1">
    <citation type="submission" date="2015-04" db="UniProtKB">
        <authorList>
            <consortium name="EnsemblPlants"/>
        </authorList>
    </citation>
    <scope>IDENTIFICATION</scope>
</reference>
<dbReference type="Gramene" id="OPUNC08G11760.1">
    <property type="protein sequence ID" value="OPUNC08G11760.1"/>
    <property type="gene ID" value="OPUNC08G11760"/>
</dbReference>
<evidence type="ECO:0000313" key="2">
    <source>
        <dbReference type="Proteomes" id="UP000026962"/>
    </source>
</evidence>
<dbReference type="Proteomes" id="UP000026962">
    <property type="component" value="Chromosome 8"/>
</dbReference>
<proteinExistence type="predicted"/>
<sequence length="73" mass="8245">MAPTTRLMALASFSPGLHVVAKSVSASHELVHEQANDLNEDDMDTAEARTGDENKAHVDDKKENYMDFEYRRH</sequence>
<dbReference type="HOGENOM" id="CLU_2430805_0_0_1"/>
<protein>
    <submittedName>
        <fullName evidence="1">Uncharacterized protein</fullName>
    </submittedName>
</protein>
<dbReference type="AlphaFoldDB" id="A0A0E0LUE4"/>
<dbReference type="EnsemblPlants" id="OPUNC08G11760.1">
    <property type="protein sequence ID" value="OPUNC08G11760.1"/>
    <property type="gene ID" value="OPUNC08G11760"/>
</dbReference>
<reference evidence="1" key="2">
    <citation type="submission" date="2018-05" db="EMBL/GenBank/DDBJ databases">
        <title>OpunRS2 (Oryza punctata Reference Sequence Version 2).</title>
        <authorList>
            <person name="Zhang J."/>
            <person name="Kudrna D."/>
            <person name="Lee S."/>
            <person name="Talag J."/>
            <person name="Welchert J."/>
            <person name="Wing R.A."/>
        </authorList>
    </citation>
    <scope>NUCLEOTIDE SEQUENCE [LARGE SCALE GENOMIC DNA]</scope>
</reference>
<organism evidence="1">
    <name type="scientific">Oryza punctata</name>
    <name type="common">Red rice</name>
    <dbReference type="NCBI Taxonomy" id="4537"/>
    <lineage>
        <taxon>Eukaryota</taxon>
        <taxon>Viridiplantae</taxon>
        <taxon>Streptophyta</taxon>
        <taxon>Embryophyta</taxon>
        <taxon>Tracheophyta</taxon>
        <taxon>Spermatophyta</taxon>
        <taxon>Magnoliopsida</taxon>
        <taxon>Liliopsida</taxon>
        <taxon>Poales</taxon>
        <taxon>Poaceae</taxon>
        <taxon>BOP clade</taxon>
        <taxon>Oryzoideae</taxon>
        <taxon>Oryzeae</taxon>
        <taxon>Oryzinae</taxon>
        <taxon>Oryza</taxon>
    </lineage>
</organism>
<dbReference type="OMA" id="NENYMGF"/>
<evidence type="ECO:0000313" key="1">
    <source>
        <dbReference type="EnsemblPlants" id="OPUNC08G11760.1"/>
    </source>
</evidence>
<accession>A0A0E0LUE4</accession>
<name>A0A0E0LUE4_ORYPU</name>
<keyword evidence="2" id="KW-1185">Reference proteome</keyword>